<accession>A0A838CXZ4</accession>
<keyword evidence="2" id="KW-1185">Reference proteome</keyword>
<dbReference type="RefSeq" id="WP_181473764.1">
    <property type="nucleotide sequence ID" value="NZ_JACEFG010000004.1"/>
</dbReference>
<sequence length="45" mass="5392">MRRWYGRFDAFQYIEQPTPLRKVLSRLLNALIRAKKVDVQVGTKE</sequence>
<dbReference type="AlphaFoldDB" id="A0A838CXZ4"/>
<protein>
    <submittedName>
        <fullName evidence="1">Uncharacterized protein</fullName>
    </submittedName>
</protein>
<comment type="caution">
    <text evidence="1">The sequence shown here is derived from an EMBL/GenBank/DDBJ whole genome shotgun (WGS) entry which is preliminary data.</text>
</comment>
<evidence type="ECO:0000313" key="2">
    <source>
        <dbReference type="Proteomes" id="UP000571017"/>
    </source>
</evidence>
<proteinExistence type="predicted"/>
<dbReference type="EMBL" id="JACEFG010000004">
    <property type="protein sequence ID" value="MBA2176709.1"/>
    <property type="molecule type" value="Genomic_DNA"/>
</dbReference>
<gene>
    <name evidence="1" type="ORF">H0266_17610</name>
</gene>
<dbReference type="Proteomes" id="UP000571017">
    <property type="component" value="Unassembled WGS sequence"/>
</dbReference>
<evidence type="ECO:0000313" key="1">
    <source>
        <dbReference type="EMBL" id="MBA2176709.1"/>
    </source>
</evidence>
<organism evidence="1 2">
    <name type="scientific">Halobacillus locisalis</name>
    <dbReference type="NCBI Taxonomy" id="220753"/>
    <lineage>
        <taxon>Bacteria</taxon>
        <taxon>Bacillati</taxon>
        <taxon>Bacillota</taxon>
        <taxon>Bacilli</taxon>
        <taxon>Bacillales</taxon>
        <taxon>Bacillaceae</taxon>
        <taxon>Halobacillus</taxon>
    </lineage>
</organism>
<reference evidence="1 2" key="1">
    <citation type="journal article" date="2004" name="Extremophiles">
        <title>Halobacillus locisalis sp. nov., a halophilic bacterium isolated from a marine solar saltern of the Yellow Sea in Korea.</title>
        <authorList>
            <person name="Yoon J.H."/>
            <person name="Kang K.H."/>
            <person name="Oh T.K."/>
            <person name="Park Y.H."/>
        </authorList>
    </citation>
    <scope>NUCLEOTIDE SEQUENCE [LARGE SCALE GENOMIC DNA]</scope>
    <source>
        <strain evidence="1 2">KCTC 3788</strain>
    </source>
</reference>
<name>A0A838CXZ4_9BACI</name>